<feature type="region of interest" description="Disordered" evidence="1">
    <location>
        <begin position="63"/>
        <end position="83"/>
    </location>
</feature>
<reference evidence="3" key="1">
    <citation type="submission" date="2015-12" db="EMBL/GenBank/DDBJ databases">
        <title>De novo transcriptome assembly of four potential Pierce s Disease insect vectors from Arizona vineyards.</title>
        <authorList>
            <person name="Tassone E.E."/>
        </authorList>
    </citation>
    <scope>NUCLEOTIDE SEQUENCE</scope>
</reference>
<evidence type="ECO:0000313" key="3">
    <source>
        <dbReference type="EMBL" id="JAS24482.1"/>
    </source>
</evidence>
<accession>A0A1B6DFT0</accession>
<feature type="compositionally biased region" description="Polar residues" evidence="1">
    <location>
        <begin position="244"/>
        <end position="261"/>
    </location>
</feature>
<protein>
    <submittedName>
        <fullName evidence="3">Uncharacterized protein</fullName>
    </submittedName>
</protein>
<evidence type="ECO:0000256" key="1">
    <source>
        <dbReference type="SAM" id="MobiDB-lite"/>
    </source>
</evidence>
<feature type="region of interest" description="Disordered" evidence="1">
    <location>
        <begin position="687"/>
        <end position="722"/>
    </location>
</feature>
<feature type="region of interest" description="Disordered" evidence="1">
    <location>
        <begin position="798"/>
        <end position="826"/>
    </location>
</feature>
<sequence>LGPQGGNMRVFQLLVLPVFCLYSLVHGDYSIERHIVRHKRRGKRGDVMNSGKVDNQEIYNLDRPHFKPSASRGGGRPLNAMGGYGDGSEGPILLNIKDDLGISTKVKESVKSRRVENSALQIQPDQTTNKDEMKINATEEGMRDKRGNVVNTGKVKTQDIYNLDRPVIRTRPKEYPFVRDRIEINVDDQLGVNNRTGKIKDQSEDQNLDLESRSFKLKDNTGKTLTHTNLPLLSKTAEAKSNNNGFELANRNSPFLSTLTRKQSDTTKDDAKKTNDNAKIKLSQNEMNLETESKKLFHGILMLNGKNVQAYFFEMTSKVDEENPQDLQKELMKNSQPSGTSNFSPEIVEGKVEVVNPSLNQNLENLYLEIPIQVKESDNLKQEEIQIEKNETENKNDSENDNEKMINFNKTFNTNQSVETEALTNKDIPVSFRSQELLLLINRSQDLINLINRSQELINLINRSQEINKMPEITERVQNTGMYINPYSYTQMLLPENNVTVPGSMNYFNRPGNGWMPLPYNNPYSHNTNFMVPPLSENYNYYHQGMNRLAGNIETERVPASYNNLNYDAKNAFPTLLENNNYYHQGINRGPEKIQTDQFLPNNNLDNLNMPVPSIPINNIYHNQGNYKLSDKLNNIGIPFEYSNQDKSKMQIQPTYINKNNSEVIVKTIPTNETNLKQGINNDAKIEGNDKIPFLPENENKYNSKVSTSTIPKEEGNGEIPIGYRSQDIKMPVEENKNNDQKYMQNNIKELNTDFDLSRNQIFANGTENNYLNTINESDINKNIIGKDEKLDLKNINDVTPKKDSTHYTDKPEEIKHKSEKQHEDESNINEMVLVSGTENITDQEKNQTNHYDIEARKGEFINIPDTRQNITLKEENTEVHKDQQQTQDVHRDEIEGNIHETNVTHRNDTTHQEQQTQEDVHNDEGNIHETNVTHRNDTTHQEQQT</sequence>
<evidence type="ECO:0000256" key="2">
    <source>
        <dbReference type="SAM" id="SignalP"/>
    </source>
</evidence>
<feature type="non-terminal residue" evidence="3">
    <location>
        <position position="946"/>
    </location>
</feature>
<feature type="region of interest" description="Disordered" evidence="1">
    <location>
        <begin position="244"/>
        <end position="276"/>
    </location>
</feature>
<name>A0A1B6DFT0_9HEMI</name>
<feature type="region of interest" description="Disordered" evidence="1">
    <location>
        <begin position="900"/>
        <end position="946"/>
    </location>
</feature>
<feature type="compositionally biased region" description="Basic and acidic residues" evidence="1">
    <location>
        <begin position="262"/>
        <end position="276"/>
    </location>
</feature>
<organism evidence="3">
    <name type="scientific">Clastoptera arizonana</name>
    <name type="common">Arizona spittle bug</name>
    <dbReference type="NCBI Taxonomy" id="38151"/>
    <lineage>
        <taxon>Eukaryota</taxon>
        <taxon>Metazoa</taxon>
        <taxon>Ecdysozoa</taxon>
        <taxon>Arthropoda</taxon>
        <taxon>Hexapoda</taxon>
        <taxon>Insecta</taxon>
        <taxon>Pterygota</taxon>
        <taxon>Neoptera</taxon>
        <taxon>Paraneoptera</taxon>
        <taxon>Hemiptera</taxon>
        <taxon>Auchenorrhyncha</taxon>
        <taxon>Cercopoidea</taxon>
        <taxon>Clastopteridae</taxon>
        <taxon>Clastoptera</taxon>
    </lineage>
</organism>
<gene>
    <name evidence="3" type="ORF">g.25845</name>
</gene>
<feature type="compositionally biased region" description="Basic and acidic residues" evidence="1">
    <location>
        <begin position="900"/>
        <end position="912"/>
    </location>
</feature>
<feature type="signal peptide" evidence="2">
    <location>
        <begin position="1"/>
        <end position="27"/>
    </location>
</feature>
<dbReference type="AlphaFoldDB" id="A0A1B6DFT0"/>
<feature type="non-terminal residue" evidence="3">
    <location>
        <position position="1"/>
    </location>
</feature>
<feature type="chain" id="PRO_5008581245" evidence="2">
    <location>
        <begin position="28"/>
        <end position="946"/>
    </location>
</feature>
<feature type="compositionally biased region" description="Gly residues" evidence="1">
    <location>
        <begin position="72"/>
        <end position="83"/>
    </location>
</feature>
<keyword evidence="2" id="KW-0732">Signal</keyword>
<proteinExistence type="predicted"/>
<dbReference type="EMBL" id="GEDC01012816">
    <property type="protein sequence ID" value="JAS24482.1"/>
    <property type="molecule type" value="Transcribed_RNA"/>
</dbReference>
<feature type="compositionally biased region" description="Basic and acidic residues" evidence="1">
    <location>
        <begin position="919"/>
        <end position="946"/>
    </location>
</feature>
<feature type="compositionally biased region" description="Polar residues" evidence="1">
    <location>
        <begin position="701"/>
        <end position="711"/>
    </location>
</feature>